<accession>A0ABS7K4F3</accession>
<proteinExistence type="inferred from homology"/>
<comment type="similarity">
    <text evidence="1">Belongs to the glycosyltransferase 2 family.</text>
</comment>
<dbReference type="RefSeq" id="WP_221873346.1">
    <property type="nucleotide sequence ID" value="NZ_JACWFH010000009.1"/>
</dbReference>
<feature type="domain" description="Glycosyltransferase 2-like" evidence="2">
    <location>
        <begin position="46"/>
        <end position="177"/>
    </location>
</feature>
<sequence>MLNVSKLIHSIRSQSKQNTPKYPYNSEGYYVVDHKFDKNRSKPKVTVITPVYNAEKFLRKTIDSVVNQTMGVDKIEYILIDDGSTDSTRDILIEYSSKFENIIAIFMKNNSGTPGRPRNIGIQHATSSYITFLDADDWFVPNGLEILHRILEETGDDYVVGKTIKVEKKKTSTIGEHESCKERRGVSPFSIPHICNHLGPRARMIRTGLIREHYIQFPEMKFAEDKQFFIDILIHSKSISTTTAPIYYLNRLNNAQTRLTNQTNILQKTEYNLKVINYILGKDLELSKKKLILNRLYEFDSINRFFMTPHYEKTKLKRLYYSKFNKVIKSTQNLEYEIADEFTIPTNKVKYDLLRTKKYRDLEKLVIWEKNEKVKQVHISNQLPYTVSPIMNENKYIRLPMYATLLHDSFKKDVYSMAFKVYGDHLNNITDMLFQKWNDAHVEFTLPVHVDSEGNGLLEVSLEQLSQFPASSYSIFLRYNDYMKTNIRKHEQASLIHPYNDIEFSFFQTSYSNIALKISPKKGT</sequence>
<name>A0ABS7K4F3_9BACI</name>
<dbReference type="PANTHER" id="PTHR22916:SF3">
    <property type="entry name" value="UDP-GLCNAC:BETAGAL BETA-1,3-N-ACETYLGLUCOSAMINYLTRANSFERASE-LIKE PROTEIN 1"/>
    <property type="match status" value="1"/>
</dbReference>
<dbReference type="CDD" id="cd00761">
    <property type="entry name" value="Glyco_tranf_GTA_type"/>
    <property type="match status" value="1"/>
</dbReference>
<dbReference type="PANTHER" id="PTHR22916">
    <property type="entry name" value="GLYCOSYLTRANSFERASE"/>
    <property type="match status" value="1"/>
</dbReference>
<evidence type="ECO:0000256" key="1">
    <source>
        <dbReference type="ARBA" id="ARBA00006739"/>
    </source>
</evidence>
<dbReference type="EMBL" id="JACWFH010000009">
    <property type="protein sequence ID" value="MBY0097136.1"/>
    <property type="molecule type" value="Genomic_DNA"/>
</dbReference>
<protein>
    <submittedName>
        <fullName evidence="3">Glycosyltransferase family 2 protein</fullName>
    </submittedName>
</protein>
<evidence type="ECO:0000313" key="3">
    <source>
        <dbReference type="EMBL" id="MBY0097136.1"/>
    </source>
</evidence>
<keyword evidence="4" id="KW-1185">Reference proteome</keyword>
<dbReference type="Pfam" id="PF00535">
    <property type="entry name" value="Glycos_transf_2"/>
    <property type="match status" value="1"/>
</dbReference>
<dbReference type="InterPro" id="IPR029044">
    <property type="entry name" value="Nucleotide-diphossugar_trans"/>
</dbReference>
<comment type="caution">
    <text evidence="3">The sequence shown here is derived from an EMBL/GenBank/DDBJ whole genome shotgun (WGS) entry which is preliminary data.</text>
</comment>
<evidence type="ECO:0000259" key="2">
    <source>
        <dbReference type="Pfam" id="PF00535"/>
    </source>
</evidence>
<reference evidence="3 4" key="1">
    <citation type="submission" date="2020-07" db="EMBL/GenBank/DDBJ databases">
        <title>Fungal Genomes of the International Space Station.</title>
        <authorList>
            <person name="Seuylemezian A."/>
            <person name="Singh N.K."/>
            <person name="Wood J."/>
            <person name="Venkateswaran K."/>
        </authorList>
    </citation>
    <scope>NUCLEOTIDE SEQUENCE [LARGE SCALE GENOMIC DNA]</scope>
    <source>
        <strain evidence="3 4">PL-B2</strain>
    </source>
</reference>
<evidence type="ECO:0000313" key="4">
    <source>
        <dbReference type="Proteomes" id="UP000769780"/>
    </source>
</evidence>
<dbReference type="InterPro" id="IPR001173">
    <property type="entry name" value="Glyco_trans_2-like"/>
</dbReference>
<gene>
    <name evidence="3" type="ORF">H0185_09965</name>
</gene>
<dbReference type="Gene3D" id="3.90.550.10">
    <property type="entry name" value="Spore Coat Polysaccharide Biosynthesis Protein SpsA, Chain A"/>
    <property type="match status" value="1"/>
</dbReference>
<organism evidence="3 4">
    <name type="scientific">Mesobacillus maritimus</name>
    <dbReference type="NCBI Taxonomy" id="1643336"/>
    <lineage>
        <taxon>Bacteria</taxon>
        <taxon>Bacillati</taxon>
        <taxon>Bacillota</taxon>
        <taxon>Bacilli</taxon>
        <taxon>Bacillales</taxon>
        <taxon>Bacillaceae</taxon>
        <taxon>Mesobacillus</taxon>
    </lineage>
</organism>
<dbReference type="Proteomes" id="UP000769780">
    <property type="component" value="Unassembled WGS sequence"/>
</dbReference>
<dbReference type="SUPFAM" id="SSF53448">
    <property type="entry name" value="Nucleotide-diphospho-sugar transferases"/>
    <property type="match status" value="1"/>
</dbReference>